<dbReference type="InterPro" id="IPR004498">
    <property type="entry name" value="Ribosomal_PrmA_MeTrfase"/>
</dbReference>
<dbReference type="CDD" id="cd02440">
    <property type="entry name" value="AdoMet_MTases"/>
    <property type="match status" value="1"/>
</dbReference>
<comment type="subcellular location">
    <subcellularLocation>
        <location evidence="6">Cytoplasm</location>
    </subcellularLocation>
</comment>
<dbReference type="InterPro" id="IPR029063">
    <property type="entry name" value="SAM-dependent_MTases_sf"/>
</dbReference>
<dbReference type="RefSeq" id="WP_086488975.1">
    <property type="nucleotide sequence ID" value="NZ_MSLT01000023.1"/>
</dbReference>
<comment type="function">
    <text evidence="6">Methylates ribosomal protein L11.</text>
</comment>
<feature type="binding site" evidence="6">
    <location>
        <position position="231"/>
    </location>
    <ligand>
        <name>S-adenosyl-L-methionine</name>
        <dbReference type="ChEBI" id="CHEBI:59789"/>
    </ligand>
</feature>
<dbReference type="SUPFAM" id="SSF53335">
    <property type="entry name" value="S-adenosyl-L-methionine-dependent methyltransferases"/>
    <property type="match status" value="1"/>
</dbReference>
<dbReference type="GO" id="GO:0005840">
    <property type="term" value="C:ribosome"/>
    <property type="evidence" value="ECO:0007669"/>
    <property type="project" value="UniProtKB-KW"/>
</dbReference>
<evidence type="ECO:0000256" key="1">
    <source>
        <dbReference type="ARBA" id="ARBA00009741"/>
    </source>
</evidence>
<evidence type="ECO:0000256" key="2">
    <source>
        <dbReference type="ARBA" id="ARBA00022490"/>
    </source>
</evidence>
<feature type="binding site" evidence="6">
    <location>
        <position position="168"/>
    </location>
    <ligand>
        <name>S-adenosyl-L-methionine</name>
        <dbReference type="ChEBI" id="CHEBI:59789"/>
    </ligand>
</feature>
<proteinExistence type="inferred from homology"/>
<dbReference type="PANTHER" id="PTHR43648">
    <property type="entry name" value="ELECTRON TRANSFER FLAVOPROTEIN BETA SUBUNIT LYSINE METHYLTRANSFERASE"/>
    <property type="match status" value="1"/>
</dbReference>
<evidence type="ECO:0000313" key="7">
    <source>
        <dbReference type="EMBL" id="OUD12060.1"/>
    </source>
</evidence>
<sequence length="296" mass="32282">MTWLQMTLHSHPDQVESISDALTEIGALSVTCADDGDDPVYEPALNTTPLWRETRVTGLFVQDDVDQDELPTQLAAQLAPLPLPRYEFSVLEDQEWTRVWMADFKPMCFGERLWIYPSWQEVTDSETIYLLLDPGLAFGTGTHPTTALCLTWLATWPELAGKTLIDYGSGSGILAIGAVKLGAAKVWAVDNDPQALLATRDNAEKNQVSDAIETVFPEQLPALQVDGIVANILATPLIALAASFASKINAGGFIVLSGILIDQADAVISAYSPYFTMHPPIVQGDWVRIDGIRKLA</sequence>
<name>A0A251X3U3_9GAMM</name>
<evidence type="ECO:0000256" key="6">
    <source>
        <dbReference type="HAMAP-Rule" id="MF_00735"/>
    </source>
</evidence>
<dbReference type="GO" id="GO:0016279">
    <property type="term" value="F:protein-lysine N-methyltransferase activity"/>
    <property type="evidence" value="ECO:0007669"/>
    <property type="project" value="TreeGrafter"/>
</dbReference>
<dbReference type="PIRSF" id="PIRSF000401">
    <property type="entry name" value="RPL11_MTase"/>
    <property type="match status" value="1"/>
</dbReference>
<evidence type="ECO:0000256" key="3">
    <source>
        <dbReference type="ARBA" id="ARBA00022603"/>
    </source>
</evidence>
<dbReference type="GO" id="GO:0032259">
    <property type="term" value="P:methylation"/>
    <property type="evidence" value="ECO:0007669"/>
    <property type="project" value="UniProtKB-KW"/>
</dbReference>
<comment type="similarity">
    <text evidence="1 6">Belongs to the methyltransferase superfamily. PrmA family.</text>
</comment>
<keyword evidence="4 6" id="KW-0808">Transferase</keyword>
<dbReference type="GO" id="GO:0005829">
    <property type="term" value="C:cytosol"/>
    <property type="evidence" value="ECO:0007669"/>
    <property type="project" value="TreeGrafter"/>
</dbReference>
<organism evidence="7 8">
    <name type="scientific">Thioflexithrix psekupsensis</name>
    <dbReference type="NCBI Taxonomy" id="1570016"/>
    <lineage>
        <taxon>Bacteria</taxon>
        <taxon>Pseudomonadati</taxon>
        <taxon>Pseudomonadota</taxon>
        <taxon>Gammaproteobacteria</taxon>
        <taxon>Thiotrichales</taxon>
        <taxon>Thioflexithrix</taxon>
    </lineage>
</organism>
<accession>A0A251X3U3</accession>
<dbReference type="OrthoDB" id="9785995at2"/>
<reference evidence="7 8" key="1">
    <citation type="submission" date="2016-12" db="EMBL/GenBank/DDBJ databases">
        <title>Thioflexothrix psekupsii D3 genome sequencing and assembly.</title>
        <authorList>
            <person name="Fomenkov A."/>
            <person name="Vincze T."/>
            <person name="Grabovich M."/>
            <person name="Anton B.P."/>
            <person name="Dubinina G."/>
            <person name="Orlova M."/>
            <person name="Belousova E."/>
            <person name="Roberts R.J."/>
        </authorList>
    </citation>
    <scope>NUCLEOTIDE SEQUENCE [LARGE SCALE GENOMIC DNA]</scope>
    <source>
        <strain evidence="7">D3</strain>
    </source>
</reference>
<protein>
    <recommendedName>
        <fullName evidence="6">Ribosomal protein L11 methyltransferase</fullName>
        <shortName evidence="6">L11 Mtase</shortName>
        <ecNumber evidence="6">2.1.1.-</ecNumber>
    </recommendedName>
</protein>
<comment type="catalytic activity">
    <reaction evidence="6">
        <text>L-lysyl-[protein] + 3 S-adenosyl-L-methionine = N(6),N(6),N(6)-trimethyl-L-lysyl-[protein] + 3 S-adenosyl-L-homocysteine + 3 H(+)</text>
        <dbReference type="Rhea" id="RHEA:54192"/>
        <dbReference type="Rhea" id="RHEA-COMP:9752"/>
        <dbReference type="Rhea" id="RHEA-COMP:13826"/>
        <dbReference type="ChEBI" id="CHEBI:15378"/>
        <dbReference type="ChEBI" id="CHEBI:29969"/>
        <dbReference type="ChEBI" id="CHEBI:57856"/>
        <dbReference type="ChEBI" id="CHEBI:59789"/>
        <dbReference type="ChEBI" id="CHEBI:61961"/>
    </reaction>
</comment>
<comment type="caution">
    <text evidence="7">The sequence shown here is derived from an EMBL/GenBank/DDBJ whole genome shotgun (WGS) entry which is preliminary data.</text>
</comment>
<dbReference type="Pfam" id="PF06325">
    <property type="entry name" value="PrmA"/>
    <property type="match status" value="1"/>
</dbReference>
<dbReference type="HAMAP" id="MF_00735">
    <property type="entry name" value="Methyltr_PrmA"/>
    <property type="match status" value="1"/>
</dbReference>
<keyword evidence="7" id="KW-0689">Ribosomal protein</keyword>
<keyword evidence="3 6" id="KW-0489">Methyltransferase</keyword>
<dbReference type="NCBIfam" id="TIGR00406">
    <property type="entry name" value="prmA"/>
    <property type="match status" value="1"/>
</dbReference>
<dbReference type="AlphaFoldDB" id="A0A251X3U3"/>
<evidence type="ECO:0000256" key="4">
    <source>
        <dbReference type="ARBA" id="ARBA00022679"/>
    </source>
</evidence>
<dbReference type="EC" id="2.1.1.-" evidence="6"/>
<feature type="binding site" evidence="6">
    <location>
        <position position="190"/>
    </location>
    <ligand>
        <name>S-adenosyl-L-methionine</name>
        <dbReference type="ChEBI" id="CHEBI:59789"/>
    </ligand>
</feature>
<keyword evidence="8" id="KW-1185">Reference proteome</keyword>
<evidence type="ECO:0000313" key="8">
    <source>
        <dbReference type="Proteomes" id="UP000194798"/>
    </source>
</evidence>
<gene>
    <name evidence="6" type="primary">prmA</name>
    <name evidence="7" type="ORF">TPSD3_13060</name>
</gene>
<dbReference type="PANTHER" id="PTHR43648:SF1">
    <property type="entry name" value="ELECTRON TRANSFER FLAVOPROTEIN BETA SUBUNIT LYSINE METHYLTRANSFERASE"/>
    <property type="match status" value="1"/>
</dbReference>
<keyword evidence="7" id="KW-0687">Ribonucleoprotein</keyword>
<evidence type="ECO:0000256" key="5">
    <source>
        <dbReference type="ARBA" id="ARBA00022691"/>
    </source>
</evidence>
<dbReference type="Proteomes" id="UP000194798">
    <property type="component" value="Unassembled WGS sequence"/>
</dbReference>
<keyword evidence="2 6" id="KW-0963">Cytoplasm</keyword>
<feature type="binding site" evidence="6">
    <location>
        <position position="146"/>
    </location>
    <ligand>
        <name>S-adenosyl-L-methionine</name>
        <dbReference type="ChEBI" id="CHEBI:59789"/>
    </ligand>
</feature>
<dbReference type="InterPro" id="IPR050078">
    <property type="entry name" value="Ribosomal_L11_MeTrfase_PrmA"/>
</dbReference>
<dbReference type="Gene3D" id="3.40.50.150">
    <property type="entry name" value="Vaccinia Virus protein VP39"/>
    <property type="match status" value="1"/>
</dbReference>
<keyword evidence="5 6" id="KW-0949">S-adenosyl-L-methionine</keyword>
<dbReference type="EMBL" id="MSLT01000023">
    <property type="protein sequence ID" value="OUD12060.1"/>
    <property type="molecule type" value="Genomic_DNA"/>
</dbReference>